<dbReference type="AlphaFoldDB" id="A0A2I1FK17"/>
<dbReference type="OrthoDB" id="5600037at2759"/>
<proteinExistence type="predicted"/>
<name>A0A2I1FK17_9GLOM</name>
<evidence type="ECO:0000313" key="1">
    <source>
        <dbReference type="EMBL" id="PKC15780.1"/>
    </source>
</evidence>
<protein>
    <submittedName>
        <fullName evidence="2">Uncharacterized protein</fullName>
    </submittedName>
</protein>
<dbReference type="Proteomes" id="UP000232688">
    <property type="component" value="Unassembled WGS sequence"/>
</dbReference>
<dbReference type="EMBL" id="LLXH01002631">
    <property type="protein sequence ID" value="PKC55390.1"/>
    <property type="molecule type" value="Genomic_DNA"/>
</dbReference>
<accession>A0A2I1FK17</accession>
<reference evidence="2 3" key="3">
    <citation type="submission" date="2017-10" db="EMBL/GenBank/DDBJ databases">
        <title>Extensive intraspecific genome diversity in a model arbuscular mycorrhizal fungus.</title>
        <authorList>
            <person name="Chen E.C.H."/>
            <person name="Morin E."/>
            <person name="Baudet D."/>
            <person name="Noel J."/>
            <person name="Ndikumana S."/>
            <person name="Charron P."/>
            <person name="St-Onge C."/>
            <person name="Giorgi J."/>
            <person name="Grigoriev I.V."/>
            <person name="Roux C."/>
            <person name="Martin F.M."/>
            <person name="Corradi N."/>
        </authorList>
    </citation>
    <scope>NUCLEOTIDE SEQUENCE [LARGE SCALE GENOMIC DNA]</scope>
    <source>
        <strain evidence="2 3">A1</strain>
    </source>
</reference>
<gene>
    <name evidence="2" type="ORF">RhiirA1_354550</name>
    <name evidence="1" type="ORF">RhiirA5_282849</name>
</gene>
<organism evidence="2 3">
    <name type="scientific">Rhizophagus irregularis</name>
    <dbReference type="NCBI Taxonomy" id="588596"/>
    <lineage>
        <taxon>Eukaryota</taxon>
        <taxon>Fungi</taxon>
        <taxon>Fungi incertae sedis</taxon>
        <taxon>Mucoromycota</taxon>
        <taxon>Glomeromycotina</taxon>
        <taxon>Glomeromycetes</taxon>
        <taxon>Glomerales</taxon>
        <taxon>Glomeraceae</taxon>
        <taxon>Rhizophagus</taxon>
    </lineage>
</organism>
<dbReference type="Proteomes" id="UP000232722">
    <property type="component" value="Unassembled WGS sequence"/>
</dbReference>
<evidence type="ECO:0000313" key="3">
    <source>
        <dbReference type="Proteomes" id="UP000232688"/>
    </source>
</evidence>
<evidence type="ECO:0000313" key="2">
    <source>
        <dbReference type="EMBL" id="PKC55390.1"/>
    </source>
</evidence>
<comment type="caution">
    <text evidence="2">The sequence shown here is derived from an EMBL/GenBank/DDBJ whole genome shotgun (WGS) entry which is preliminary data.</text>
</comment>
<reference evidence="1 4" key="2">
    <citation type="submission" date="2017-09" db="EMBL/GenBank/DDBJ databases">
        <title>Extensive intraspecific genome diversity in a model arbuscular mycorrhizal fungus.</title>
        <authorList>
            <person name="Chen E.C."/>
            <person name="Morin E."/>
            <person name="Beaudet D."/>
            <person name="Noel J."/>
            <person name="Ndikumana S."/>
            <person name="Charron P."/>
            <person name="St-Onge C."/>
            <person name="Giorgi J."/>
            <person name="Grigoriev I.V."/>
            <person name="Roux C."/>
            <person name="Martin F.M."/>
            <person name="Corradi N."/>
        </authorList>
    </citation>
    <scope>NUCLEOTIDE SEQUENCE [LARGE SCALE GENOMIC DNA]</scope>
    <source>
        <strain evidence="1 4">A5</strain>
    </source>
</reference>
<sequence length="61" mass="7409">MVLPPYSKLEPKRTSLIDYEEMEKEFKNKTWSFLRVSEFYILGDVKATINSIFHISIWFYK</sequence>
<evidence type="ECO:0000313" key="4">
    <source>
        <dbReference type="Proteomes" id="UP000232722"/>
    </source>
</evidence>
<dbReference type="VEuPathDB" id="FungiDB:RhiirA1_354550"/>
<reference evidence="2 3" key="4">
    <citation type="submission" date="2017-10" db="EMBL/GenBank/DDBJ databases">
        <title>Genome analyses suggest a sexual origin of heterokaryosis in a supposedly ancient asexual fungus.</title>
        <authorList>
            <person name="Corradi N."/>
            <person name="Sedzielewska K."/>
            <person name="Noel J."/>
            <person name="Charron P."/>
            <person name="Farinelli L."/>
            <person name="Marton T."/>
            <person name="Kruger M."/>
            <person name="Pelin A."/>
            <person name="Brachmann A."/>
            <person name="Corradi N."/>
        </authorList>
    </citation>
    <scope>NUCLEOTIDE SEQUENCE [LARGE SCALE GENOMIC DNA]</scope>
    <source>
        <strain evidence="2 3">A1</strain>
    </source>
</reference>
<reference evidence="1 4" key="1">
    <citation type="submission" date="2016-04" db="EMBL/GenBank/DDBJ databases">
        <title>Genome analyses suggest a sexual origin of heterokaryosis in a supposedly ancient asexual fungus.</title>
        <authorList>
            <person name="Ropars J."/>
            <person name="Sedzielewska K."/>
            <person name="Noel J."/>
            <person name="Charron P."/>
            <person name="Farinelli L."/>
            <person name="Marton T."/>
            <person name="Kruger M."/>
            <person name="Pelin A."/>
            <person name="Brachmann A."/>
            <person name="Corradi N."/>
        </authorList>
    </citation>
    <scope>NUCLEOTIDE SEQUENCE [LARGE SCALE GENOMIC DNA]</scope>
    <source>
        <strain evidence="1 4">A5</strain>
    </source>
</reference>
<dbReference type="EMBL" id="LLXJ01000074">
    <property type="protein sequence ID" value="PKC15780.1"/>
    <property type="molecule type" value="Genomic_DNA"/>
</dbReference>
<dbReference type="VEuPathDB" id="FungiDB:FUN_011845"/>